<keyword evidence="1" id="KW-0812">Transmembrane</keyword>
<dbReference type="InterPro" id="IPR012902">
    <property type="entry name" value="N_methyl_site"/>
</dbReference>
<dbReference type="Pfam" id="PF07596">
    <property type="entry name" value="SBP_bac_10"/>
    <property type="match status" value="1"/>
</dbReference>
<organism evidence="3">
    <name type="scientific">Tuwongella immobilis</name>
    <dbReference type="NCBI Taxonomy" id="692036"/>
    <lineage>
        <taxon>Bacteria</taxon>
        <taxon>Pseudomonadati</taxon>
        <taxon>Planctomycetota</taxon>
        <taxon>Planctomycetia</taxon>
        <taxon>Gemmatales</taxon>
        <taxon>Gemmataceae</taxon>
        <taxon>Tuwongella</taxon>
    </lineage>
</organism>
<dbReference type="Proteomes" id="UP000464378">
    <property type="component" value="Chromosome"/>
</dbReference>
<dbReference type="RefSeq" id="WP_162661605.1">
    <property type="nucleotide sequence ID" value="NZ_LR593887.1"/>
</dbReference>
<feature type="transmembrane region" description="Helical" evidence="1">
    <location>
        <begin position="12"/>
        <end position="33"/>
    </location>
</feature>
<dbReference type="Gene3D" id="3.30.700.10">
    <property type="entry name" value="Glycoprotein, Type 4 Pilin"/>
    <property type="match status" value="1"/>
</dbReference>
<dbReference type="EMBL" id="LR586016">
    <property type="protein sequence ID" value="VIP04494.1"/>
    <property type="molecule type" value="Genomic_DNA"/>
</dbReference>
<accession>A0A6C2YSY0</accession>
<sequence length="322" mass="34759">MIQPVSRRGFTLIELLVVIAIIAILIGLLLPAVQKVREAAARMTCQNNLKQIGLAAHNYAGANGDVLPNNFNIQPVTGSNPASNNIMTPIGSWNTVILPYIEQNNVYNQFDLRYDWYDNVNSQNWQAATTLIKTYVCPSSPKGPTRTVQSLHNGQQFAAGATDYCGVPAAYLNNTQNSSLFAGAMNTRFGSFKIRLTDITDGTSNTIFVVEMADKPNAWRAGKLLTDNSATVYTVTGSTIGSGQWAAPNWNHLRTHSFDGLTQFGECSVNCSNGAGVYSFHTAGANVVFCDGSVRFLKQASTPQAMLVAMVSIASGEVFTVE</sequence>
<dbReference type="InParanoid" id="A0A6C2YSY0"/>
<dbReference type="SUPFAM" id="SSF54523">
    <property type="entry name" value="Pili subunits"/>
    <property type="match status" value="1"/>
</dbReference>
<protein>
    <recommendedName>
        <fullName evidence="2">DUF1559 domain-containing protein</fullName>
    </recommendedName>
</protein>
<name>A0A6C2YSY0_9BACT</name>
<dbReference type="PANTHER" id="PTHR30093">
    <property type="entry name" value="GENERAL SECRETION PATHWAY PROTEIN G"/>
    <property type="match status" value="1"/>
</dbReference>
<feature type="domain" description="DUF1559" evidence="2">
    <location>
        <begin position="34"/>
        <end position="299"/>
    </location>
</feature>
<dbReference type="KEGG" id="tim:GMBLW1_46990"/>
<dbReference type="NCBIfam" id="TIGR04294">
    <property type="entry name" value="pre_pil_HX9DG"/>
    <property type="match status" value="1"/>
</dbReference>
<evidence type="ECO:0000313" key="3">
    <source>
        <dbReference type="EMBL" id="VIP04494.1"/>
    </source>
</evidence>
<proteinExistence type="predicted"/>
<evidence type="ECO:0000256" key="1">
    <source>
        <dbReference type="SAM" id="Phobius"/>
    </source>
</evidence>
<gene>
    <name evidence="3" type="ORF">GMBLW1_46990</name>
</gene>
<dbReference type="AlphaFoldDB" id="A0A6C2YSY0"/>
<dbReference type="InterPro" id="IPR027558">
    <property type="entry name" value="Pre_pil_HX9DG_C"/>
</dbReference>
<dbReference type="InterPro" id="IPR045584">
    <property type="entry name" value="Pilin-like"/>
</dbReference>
<reference evidence="3" key="1">
    <citation type="submission" date="2019-04" db="EMBL/GenBank/DDBJ databases">
        <authorList>
            <consortium name="Science for Life Laboratories"/>
        </authorList>
    </citation>
    <scope>NUCLEOTIDE SEQUENCE</scope>
    <source>
        <strain evidence="3">MBLW1</strain>
    </source>
</reference>
<evidence type="ECO:0000259" key="2">
    <source>
        <dbReference type="Pfam" id="PF07596"/>
    </source>
</evidence>
<dbReference type="PANTHER" id="PTHR30093:SF2">
    <property type="entry name" value="TYPE II SECRETION SYSTEM PROTEIN H"/>
    <property type="match status" value="1"/>
</dbReference>
<keyword evidence="4" id="KW-1185">Reference proteome</keyword>
<dbReference type="Pfam" id="PF07963">
    <property type="entry name" value="N_methyl"/>
    <property type="match status" value="1"/>
</dbReference>
<dbReference type="EMBL" id="LR593887">
    <property type="protein sequence ID" value="VTS06350.1"/>
    <property type="molecule type" value="Genomic_DNA"/>
</dbReference>
<dbReference type="NCBIfam" id="TIGR02532">
    <property type="entry name" value="IV_pilin_GFxxxE"/>
    <property type="match status" value="1"/>
</dbReference>
<dbReference type="PROSITE" id="PS00409">
    <property type="entry name" value="PROKAR_NTER_METHYL"/>
    <property type="match status" value="1"/>
</dbReference>
<dbReference type="InterPro" id="IPR011453">
    <property type="entry name" value="DUF1559"/>
</dbReference>
<keyword evidence="1" id="KW-1133">Transmembrane helix</keyword>
<evidence type="ECO:0000313" key="4">
    <source>
        <dbReference type="Proteomes" id="UP000464378"/>
    </source>
</evidence>
<keyword evidence="1" id="KW-0472">Membrane</keyword>